<sequence>MEQQNIIDTIVHFEDQIAVHKISDALLDLLPSRKNQPVIIICIGTDRSTGDSLGPLIGSFLSEAGMNFFHVYGTLENPVHAMNLKEILKHVKKTYKNPFIIGIDACLGRIESIGEIKVGTGPIKPGAGVNKKLPEVGEAFITGIVNMAGHMEFVVLQNTRLNLVMKLAKKISAALVETDRIYDKKRTFQSIGFNLVKRKSAK</sequence>
<keyword evidence="1" id="KW-0645">Protease</keyword>
<protein>
    <submittedName>
        <fullName evidence="1">Spore protease YyaC</fullName>
    </submittedName>
</protein>
<reference evidence="1 2" key="1">
    <citation type="submission" date="2018-12" db="EMBL/GenBank/DDBJ databases">
        <authorList>
            <person name="Sun L."/>
            <person name="Chen Z."/>
        </authorList>
    </citation>
    <scope>NUCLEOTIDE SEQUENCE [LARGE SCALE GENOMIC DNA]</scope>
    <source>
        <strain evidence="1 2">LMG 29736</strain>
    </source>
</reference>
<gene>
    <name evidence="1" type="primary">yyaC</name>
    <name evidence="1" type="ORF">D5F11_024565</name>
</gene>
<comment type="caution">
    <text evidence="1">The sequence shown here is derived from an EMBL/GenBank/DDBJ whole genome shotgun (WGS) entry which is preliminary data.</text>
</comment>
<organism evidence="1 2">
    <name type="scientific">Siminovitchia terrae</name>
    <name type="common">Bacillus terrae</name>
    <dbReference type="NCBI Taxonomy" id="1914933"/>
    <lineage>
        <taxon>Bacteria</taxon>
        <taxon>Bacillati</taxon>
        <taxon>Bacillota</taxon>
        <taxon>Bacilli</taxon>
        <taxon>Bacillales</taxon>
        <taxon>Bacillaceae</taxon>
        <taxon>Siminovitchia</taxon>
    </lineage>
</organism>
<evidence type="ECO:0000313" key="2">
    <source>
        <dbReference type="Proteomes" id="UP000287296"/>
    </source>
</evidence>
<name>A0A429X0V4_SIMTE</name>
<proteinExistence type="predicted"/>
<dbReference type="GO" id="GO:0008233">
    <property type="term" value="F:peptidase activity"/>
    <property type="evidence" value="ECO:0007669"/>
    <property type="project" value="UniProtKB-KW"/>
</dbReference>
<dbReference type="OrthoDB" id="9815953at2"/>
<evidence type="ECO:0000313" key="1">
    <source>
        <dbReference type="EMBL" id="RST57072.1"/>
    </source>
</evidence>
<dbReference type="NCBIfam" id="TIGR02841">
    <property type="entry name" value="spore_YyaC"/>
    <property type="match status" value="1"/>
</dbReference>
<dbReference type="InterPro" id="IPR023430">
    <property type="entry name" value="Pept_HybD-like_dom_sf"/>
</dbReference>
<dbReference type="SUPFAM" id="SSF53163">
    <property type="entry name" value="HybD-like"/>
    <property type="match status" value="1"/>
</dbReference>
<dbReference type="EMBL" id="QYTW02000043">
    <property type="protein sequence ID" value="RST57072.1"/>
    <property type="molecule type" value="Genomic_DNA"/>
</dbReference>
<dbReference type="GO" id="GO:0006508">
    <property type="term" value="P:proteolysis"/>
    <property type="evidence" value="ECO:0007669"/>
    <property type="project" value="UniProtKB-KW"/>
</dbReference>
<dbReference type="Pfam" id="PF06866">
    <property type="entry name" value="DUF1256"/>
    <property type="match status" value="1"/>
</dbReference>
<accession>A0A429X0V4</accession>
<dbReference type="AlphaFoldDB" id="A0A429X0V4"/>
<dbReference type="RefSeq" id="WP_120119195.1">
    <property type="nucleotide sequence ID" value="NZ_BORI01000018.1"/>
</dbReference>
<dbReference type="InterPro" id="IPR009665">
    <property type="entry name" value="YyaC"/>
</dbReference>
<dbReference type="Proteomes" id="UP000287296">
    <property type="component" value="Unassembled WGS sequence"/>
</dbReference>
<keyword evidence="1" id="KW-0378">Hydrolase</keyword>